<comment type="caution">
    <text evidence="1">The sequence shown here is derived from an EMBL/GenBank/DDBJ whole genome shotgun (WGS) entry which is preliminary data.</text>
</comment>
<name>A0A9P5VNR2_9FUNG</name>
<dbReference type="EMBL" id="JAAAUY010000158">
    <property type="protein sequence ID" value="KAF9334250.1"/>
    <property type="molecule type" value="Genomic_DNA"/>
</dbReference>
<sequence length="74" mass="8267">MLARYINNVANCVIGVRECNAVERFSSCACTYTKNKSQLRQCLIALIRDPDFQGTLLPSDFKTLLEADKPVVEA</sequence>
<proteinExistence type="predicted"/>
<protein>
    <submittedName>
        <fullName evidence="1">Uncharacterized protein</fullName>
    </submittedName>
</protein>
<gene>
    <name evidence="1" type="ORF">BG006_002456</name>
</gene>
<keyword evidence="2" id="KW-1185">Reference proteome</keyword>
<dbReference type="Proteomes" id="UP000696485">
    <property type="component" value="Unassembled WGS sequence"/>
</dbReference>
<accession>A0A9P5VNR2</accession>
<evidence type="ECO:0000313" key="2">
    <source>
        <dbReference type="Proteomes" id="UP000696485"/>
    </source>
</evidence>
<dbReference type="AlphaFoldDB" id="A0A9P5VNR2"/>
<reference evidence="1" key="1">
    <citation type="journal article" date="2020" name="Fungal Divers.">
        <title>Resolving the Mortierellaceae phylogeny through synthesis of multi-gene phylogenetics and phylogenomics.</title>
        <authorList>
            <person name="Vandepol N."/>
            <person name="Liber J."/>
            <person name="Desiro A."/>
            <person name="Na H."/>
            <person name="Kennedy M."/>
            <person name="Barry K."/>
            <person name="Grigoriev I.V."/>
            <person name="Miller A.N."/>
            <person name="O'Donnell K."/>
            <person name="Stajich J.E."/>
            <person name="Bonito G."/>
        </authorList>
    </citation>
    <scope>NUCLEOTIDE SEQUENCE</scope>
    <source>
        <strain evidence="1">NVP1</strain>
    </source>
</reference>
<organism evidence="1 2">
    <name type="scientific">Podila minutissima</name>
    <dbReference type="NCBI Taxonomy" id="64525"/>
    <lineage>
        <taxon>Eukaryota</taxon>
        <taxon>Fungi</taxon>
        <taxon>Fungi incertae sedis</taxon>
        <taxon>Mucoromycota</taxon>
        <taxon>Mortierellomycotina</taxon>
        <taxon>Mortierellomycetes</taxon>
        <taxon>Mortierellales</taxon>
        <taxon>Mortierellaceae</taxon>
        <taxon>Podila</taxon>
    </lineage>
</organism>
<evidence type="ECO:0000313" key="1">
    <source>
        <dbReference type="EMBL" id="KAF9334250.1"/>
    </source>
</evidence>